<feature type="region of interest" description="Disordered" evidence="8">
    <location>
        <begin position="75"/>
        <end position="100"/>
    </location>
</feature>
<dbReference type="Pfam" id="PF13813">
    <property type="entry name" value="MBOAT_2"/>
    <property type="match status" value="1"/>
</dbReference>
<keyword evidence="5 9" id="KW-0812">Transmembrane</keyword>
<evidence type="ECO:0000256" key="7">
    <source>
        <dbReference type="ARBA" id="ARBA00023136"/>
    </source>
</evidence>
<dbReference type="GO" id="GO:0006629">
    <property type="term" value="P:lipid metabolic process"/>
    <property type="evidence" value="ECO:0007669"/>
    <property type="project" value="InterPro"/>
</dbReference>
<feature type="transmembrane region" description="Helical" evidence="9">
    <location>
        <begin position="209"/>
        <end position="229"/>
    </location>
</feature>
<evidence type="ECO:0000259" key="10">
    <source>
        <dbReference type="Pfam" id="PF13813"/>
    </source>
</evidence>
<keyword evidence="4" id="KW-0808">Transferase</keyword>
<comment type="similarity">
    <text evidence="3">Belongs to the wax synthase family.</text>
</comment>
<dbReference type="GO" id="GO:0008374">
    <property type="term" value="F:O-acyltransferase activity"/>
    <property type="evidence" value="ECO:0007669"/>
    <property type="project" value="InterPro"/>
</dbReference>
<evidence type="ECO:0000256" key="3">
    <source>
        <dbReference type="ARBA" id="ARBA00007282"/>
    </source>
</evidence>
<feature type="domain" description="Wax synthase" evidence="10">
    <location>
        <begin position="237"/>
        <end position="316"/>
    </location>
</feature>
<dbReference type="GO" id="GO:0016020">
    <property type="term" value="C:membrane"/>
    <property type="evidence" value="ECO:0007669"/>
    <property type="project" value="UniProtKB-SubCell"/>
</dbReference>
<accession>A0A4Q9MX95</accession>
<name>A0A4Q9MX95_9APHY</name>
<proteinExistence type="inferred from homology"/>
<evidence type="ECO:0000313" key="11">
    <source>
        <dbReference type="EMBL" id="TBU32335.1"/>
    </source>
</evidence>
<dbReference type="InterPro" id="IPR032805">
    <property type="entry name" value="Wax_synthase_dom"/>
</dbReference>
<dbReference type="AlphaFoldDB" id="A0A4Q9MX95"/>
<keyword evidence="6 9" id="KW-1133">Transmembrane helix</keyword>
<feature type="transmembrane region" description="Helical" evidence="9">
    <location>
        <begin position="334"/>
        <end position="352"/>
    </location>
</feature>
<reference evidence="11" key="1">
    <citation type="submission" date="2019-01" db="EMBL/GenBank/DDBJ databases">
        <title>Draft genome sequences of three monokaryotic isolates of the white-rot basidiomycete fungus Dichomitus squalens.</title>
        <authorList>
            <consortium name="DOE Joint Genome Institute"/>
            <person name="Lopez S.C."/>
            <person name="Andreopoulos B."/>
            <person name="Pangilinan J."/>
            <person name="Lipzen A."/>
            <person name="Riley R."/>
            <person name="Ahrendt S."/>
            <person name="Ng V."/>
            <person name="Barry K."/>
            <person name="Daum C."/>
            <person name="Grigoriev I.V."/>
            <person name="Hilden K.S."/>
            <person name="Makela M.R."/>
            <person name="de Vries R.P."/>
        </authorList>
    </citation>
    <scope>NUCLEOTIDE SEQUENCE [LARGE SCALE GENOMIC DNA]</scope>
    <source>
        <strain evidence="11">OM18370.1</strain>
    </source>
</reference>
<dbReference type="PANTHER" id="PTHR31595:SF57">
    <property type="entry name" value="OS04G0481900 PROTEIN"/>
    <property type="match status" value="1"/>
</dbReference>
<evidence type="ECO:0000256" key="6">
    <source>
        <dbReference type="ARBA" id="ARBA00022989"/>
    </source>
</evidence>
<gene>
    <name evidence="11" type="ORF">BD311DRAFT_775405</name>
</gene>
<dbReference type="Proteomes" id="UP000292957">
    <property type="component" value="Unassembled WGS sequence"/>
</dbReference>
<organism evidence="11">
    <name type="scientific">Dichomitus squalens</name>
    <dbReference type="NCBI Taxonomy" id="114155"/>
    <lineage>
        <taxon>Eukaryota</taxon>
        <taxon>Fungi</taxon>
        <taxon>Dikarya</taxon>
        <taxon>Basidiomycota</taxon>
        <taxon>Agaricomycotina</taxon>
        <taxon>Agaricomycetes</taxon>
        <taxon>Polyporales</taxon>
        <taxon>Polyporaceae</taxon>
        <taxon>Dichomitus</taxon>
    </lineage>
</organism>
<evidence type="ECO:0000256" key="4">
    <source>
        <dbReference type="ARBA" id="ARBA00022679"/>
    </source>
</evidence>
<evidence type="ECO:0000256" key="1">
    <source>
        <dbReference type="ARBA" id="ARBA00004141"/>
    </source>
</evidence>
<dbReference type="OrthoDB" id="1077582at2759"/>
<sequence>MAYLVRRRDTRLMRVLLLPTVIAMTVRCTFRYQWKDLRFKWFEWDRGLVGLVVIAKSIDFALVREGRFKVGEKELPAISDPEQNTTQRRRTTPGKEEPLADREDCGIVGNFLPRALYDALEVGLAMRGVGWDFGQSLYIPSGERPSERDAFMRATLWRFARNMLYIDIWETIEKLTPGVSSTGGTIFLSQLPFFQRYACSTFLHLGHGLFIATGVSCVYDIFSLIGALFCGSKPDDWPPIAGDVWAAQSLHEFWSKGWHQSLRYIFLTYGGFPGQWLAGNVGMVFGTFLASALFHEIGIATTGVAMDRRVFVFFLLQAVGITMERGFGMLTGRRVSGILGFAWAVLFVLGFGQMCTDSWFNRGIAGALAVPESLSIGRQIILPTLRGLAHLYTPVS</sequence>
<keyword evidence="7 9" id="KW-0472">Membrane</keyword>
<evidence type="ECO:0000256" key="8">
    <source>
        <dbReference type="SAM" id="MobiDB-lite"/>
    </source>
</evidence>
<comment type="pathway">
    <text evidence="2">Secondary metabolite biosynthesis.</text>
</comment>
<evidence type="ECO:0000256" key="9">
    <source>
        <dbReference type="SAM" id="Phobius"/>
    </source>
</evidence>
<evidence type="ECO:0000256" key="5">
    <source>
        <dbReference type="ARBA" id="ARBA00022692"/>
    </source>
</evidence>
<dbReference type="InterPro" id="IPR044851">
    <property type="entry name" value="Wax_synthase"/>
</dbReference>
<feature type="transmembrane region" description="Helical" evidence="9">
    <location>
        <begin position="276"/>
        <end position="298"/>
    </location>
</feature>
<feature type="transmembrane region" description="Helical" evidence="9">
    <location>
        <begin position="310"/>
        <end position="328"/>
    </location>
</feature>
<comment type="subcellular location">
    <subcellularLocation>
        <location evidence="1">Membrane</location>
        <topology evidence="1">Multi-pass membrane protein</topology>
    </subcellularLocation>
</comment>
<evidence type="ECO:0000256" key="2">
    <source>
        <dbReference type="ARBA" id="ARBA00005179"/>
    </source>
</evidence>
<dbReference type="EMBL" id="ML143395">
    <property type="protein sequence ID" value="TBU32335.1"/>
    <property type="molecule type" value="Genomic_DNA"/>
</dbReference>
<dbReference type="PANTHER" id="PTHR31595">
    <property type="entry name" value="LONG-CHAIN-ALCOHOL O-FATTY-ACYLTRANSFERASE 3-RELATED"/>
    <property type="match status" value="1"/>
</dbReference>
<protein>
    <recommendedName>
        <fullName evidence="10">Wax synthase domain-containing protein</fullName>
    </recommendedName>
</protein>